<protein>
    <submittedName>
        <fullName evidence="2">Uncharacterized protein</fullName>
    </submittedName>
</protein>
<keyword evidence="1" id="KW-1133">Transmembrane helix</keyword>
<evidence type="ECO:0000313" key="3">
    <source>
        <dbReference type="Proteomes" id="UP001589833"/>
    </source>
</evidence>
<organism evidence="2 3">
    <name type="scientific">Halalkalibacter alkalisediminis</name>
    <dbReference type="NCBI Taxonomy" id="935616"/>
    <lineage>
        <taxon>Bacteria</taxon>
        <taxon>Bacillati</taxon>
        <taxon>Bacillota</taxon>
        <taxon>Bacilli</taxon>
        <taxon>Bacillales</taxon>
        <taxon>Bacillaceae</taxon>
        <taxon>Halalkalibacter</taxon>
    </lineage>
</organism>
<gene>
    <name evidence="2" type="ORF">ACFFH4_25365</name>
</gene>
<evidence type="ECO:0000256" key="1">
    <source>
        <dbReference type="SAM" id="Phobius"/>
    </source>
</evidence>
<comment type="caution">
    <text evidence="2">The sequence shown here is derived from an EMBL/GenBank/DDBJ whole genome shotgun (WGS) entry which is preliminary data.</text>
</comment>
<keyword evidence="3" id="KW-1185">Reference proteome</keyword>
<proteinExistence type="predicted"/>
<accession>A0ABV6NPL0</accession>
<dbReference type="EMBL" id="JBHLTR010000115">
    <property type="protein sequence ID" value="MFC0562177.1"/>
    <property type="molecule type" value="Genomic_DNA"/>
</dbReference>
<name>A0ABV6NPL0_9BACI</name>
<sequence length="377" mass="43734">MEKPQMQEEGVAVNTEPKHKLTIFSKELNDILNVFHEESKRYEKISTKLILTNSIIYLWRKGKKLFSLKGVTGLIIVVVPGWLISKTTKAFQNIIELPSSSLFFLSILGILLSGSFVRVLVLNEMSTVGSELFHLGVYEKRKNKEYSSLISMSKEKDFVLTLREELEKELGKEFDKQLLIELEKKKEIIEYKNLIIEEKNEAIEDLLTQLDFTEESAYLFKEKYDILIDTLYQLKSKLNLLVNDQFNLDNIDFGSSYSLYKIEEDGLLFIGAYGINKAELDVFIPYKKGNNKYIQSMDKSQNNPLIQTDFISWKRILQDGSEWILSLHLDDSNNTKLKFDDETGKLNLTITQELLWICCELLNKFTVTQKEIQKGED</sequence>
<keyword evidence="1" id="KW-0472">Membrane</keyword>
<feature type="transmembrane region" description="Helical" evidence="1">
    <location>
        <begin position="103"/>
        <end position="121"/>
    </location>
</feature>
<evidence type="ECO:0000313" key="2">
    <source>
        <dbReference type="EMBL" id="MFC0562177.1"/>
    </source>
</evidence>
<reference evidence="2 3" key="1">
    <citation type="submission" date="2024-09" db="EMBL/GenBank/DDBJ databases">
        <authorList>
            <person name="Sun Q."/>
            <person name="Mori K."/>
        </authorList>
    </citation>
    <scope>NUCLEOTIDE SEQUENCE [LARGE SCALE GENOMIC DNA]</scope>
    <source>
        <strain evidence="2 3">NCAIM B.02301</strain>
    </source>
</reference>
<dbReference type="Proteomes" id="UP001589833">
    <property type="component" value="Unassembled WGS sequence"/>
</dbReference>
<keyword evidence="1" id="KW-0812">Transmembrane</keyword>
<feature type="transmembrane region" description="Helical" evidence="1">
    <location>
        <begin position="65"/>
        <end position="83"/>
    </location>
</feature>